<comment type="caution">
    <text evidence="7">The sequence shown here is derived from an EMBL/GenBank/DDBJ whole genome shotgun (WGS) entry which is preliminary data.</text>
</comment>
<protein>
    <recommendedName>
        <fullName evidence="1">non-specific serine/threonine protein kinase</fullName>
        <ecNumber evidence="1">2.7.11.1</ecNumber>
    </recommendedName>
</protein>
<feature type="domain" description="Protein kinase" evidence="6">
    <location>
        <begin position="319"/>
        <end position="577"/>
    </location>
</feature>
<dbReference type="SMART" id="SM00220">
    <property type="entry name" value="S_TKc"/>
    <property type="match status" value="2"/>
</dbReference>
<keyword evidence="5" id="KW-0067">ATP-binding</keyword>
<dbReference type="Pfam" id="PF00069">
    <property type="entry name" value="Pkinase"/>
    <property type="match status" value="3"/>
</dbReference>
<dbReference type="PANTHER" id="PTHR43671:SF13">
    <property type="entry name" value="SERINE_THREONINE-PROTEIN KINASE NEK2"/>
    <property type="match status" value="1"/>
</dbReference>
<dbReference type="GO" id="GO:0005524">
    <property type="term" value="F:ATP binding"/>
    <property type="evidence" value="ECO:0007669"/>
    <property type="project" value="UniProtKB-KW"/>
</dbReference>
<organism evidence="7 8">
    <name type="scientific">Streblomastix strix</name>
    <dbReference type="NCBI Taxonomy" id="222440"/>
    <lineage>
        <taxon>Eukaryota</taxon>
        <taxon>Metamonada</taxon>
        <taxon>Preaxostyla</taxon>
        <taxon>Oxymonadida</taxon>
        <taxon>Streblomastigidae</taxon>
        <taxon>Streblomastix</taxon>
    </lineage>
</organism>
<proteinExistence type="predicted"/>
<dbReference type="EC" id="2.7.11.1" evidence="1"/>
<evidence type="ECO:0000313" key="7">
    <source>
        <dbReference type="EMBL" id="KAA6380542.1"/>
    </source>
</evidence>
<dbReference type="OrthoDB" id="5966500at2759"/>
<dbReference type="PANTHER" id="PTHR43671">
    <property type="entry name" value="SERINE/THREONINE-PROTEIN KINASE NEK"/>
    <property type="match status" value="1"/>
</dbReference>
<evidence type="ECO:0000256" key="5">
    <source>
        <dbReference type="ARBA" id="ARBA00022840"/>
    </source>
</evidence>
<dbReference type="InterPro" id="IPR050660">
    <property type="entry name" value="NEK_Ser/Thr_kinase"/>
</dbReference>
<reference evidence="7 8" key="1">
    <citation type="submission" date="2019-03" db="EMBL/GenBank/DDBJ databases">
        <title>Single cell metagenomics reveals metabolic interactions within the superorganism composed of flagellate Streblomastix strix and complex community of Bacteroidetes bacteria on its surface.</title>
        <authorList>
            <person name="Treitli S.C."/>
            <person name="Kolisko M."/>
            <person name="Husnik F."/>
            <person name="Keeling P."/>
            <person name="Hampl V."/>
        </authorList>
    </citation>
    <scope>NUCLEOTIDE SEQUENCE [LARGE SCALE GENOMIC DNA]</scope>
    <source>
        <strain evidence="7">ST1C</strain>
    </source>
</reference>
<feature type="domain" description="Protein kinase" evidence="6">
    <location>
        <begin position="100"/>
        <end position="317"/>
    </location>
</feature>
<evidence type="ECO:0000256" key="2">
    <source>
        <dbReference type="ARBA" id="ARBA00022679"/>
    </source>
</evidence>
<dbReference type="InterPro" id="IPR011009">
    <property type="entry name" value="Kinase-like_dom_sf"/>
</dbReference>
<dbReference type="SUPFAM" id="SSF56112">
    <property type="entry name" value="Protein kinase-like (PK-like)"/>
    <property type="match status" value="2"/>
</dbReference>
<dbReference type="Proteomes" id="UP000324800">
    <property type="component" value="Unassembled WGS sequence"/>
</dbReference>
<keyword evidence="2" id="KW-0808">Transferase</keyword>
<dbReference type="AlphaFoldDB" id="A0A5J4VDL8"/>
<evidence type="ECO:0000259" key="6">
    <source>
        <dbReference type="PROSITE" id="PS50011"/>
    </source>
</evidence>
<dbReference type="Gene3D" id="1.10.510.10">
    <property type="entry name" value="Transferase(Phosphotransferase) domain 1"/>
    <property type="match status" value="3"/>
</dbReference>
<accession>A0A5J4VDL8</accession>
<evidence type="ECO:0000313" key="8">
    <source>
        <dbReference type="Proteomes" id="UP000324800"/>
    </source>
</evidence>
<dbReference type="InterPro" id="IPR000719">
    <property type="entry name" value="Prot_kinase_dom"/>
</dbReference>
<sequence length="584" mass="67542">ATKKAAPQTAVKKRVFRRRGRFRAHRAAQVRAVIPTANHQVNQAAMFRVIRAVIIIRVQIRNRAMKNLRVKAAAVMIVLIRQGKTSNLMEESELLKSQGFQVINEICEGSFGKYFVVRHPQFGIVSAKVISNKNFDTNLWDKTGIFEKDPPQVRPFIIQYIAARQFDKMTVILMEHCNMKNLFDLINTQKDISIPVIRTIMKQILEGLRYIHSKGIIHRTPVYLPPEFHQGDQNLLIKADAKVDVWQAGMILYRLVILTYPFKSTTQLANNQFMKLKQLVRPESIQNNPLWDLLTKMLSFDRKQRISAQDALYHPFFTVEEKERLGKGGFGIVRHVIEKSTQRHMAWKEMDYKTENEKQMVVQEKNQMIIVEPLGFFLSDNGRKAYLVMELCEGGDLRKFINTMKKPGMEISPQRAWDITAQLAFSLTHLHFNNQIHSDLKPENILLTKDFKVKIADFGLSRQLQVEQKYTFARGGTKHYKAPELISQLRPILKPSLDIWTLGVMIFELIAQRHPFFDNKTEGYIPDEEFIRRLTTEEPANLPAHYPKSLKNLIKMMLAKDAARRITAEEILEIPEIATILASN</sequence>
<evidence type="ECO:0000256" key="3">
    <source>
        <dbReference type="ARBA" id="ARBA00022741"/>
    </source>
</evidence>
<dbReference type="GO" id="GO:0004674">
    <property type="term" value="F:protein serine/threonine kinase activity"/>
    <property type="evidence" value="ECO:0007669"/>
    <property type="project" value="UniProtKB-EC"/>
</dbReference>
<evidence type="ECO:0000256" key="4">
    <source>
        <dbReference type="ARBA" id="ARBA00022777"/>
    </source>
</evidence>
<dbReference type="EMBL" id="SNRW01007839">
    <property type="protein sequence ID" value="KAA6380542.1"/>
    <property type="molecule type" value="Genomic_DNA"/>
</dbReference>
<keyword evidence="3" id="KW-0547">Nucleotide-binding</keyword>
<dbReference type="PROSITE" id="PS50011">
    <property type="entry name" value="PROTEIN_KINASE_DOM"/>
    <property type="match status" value="2"/>
</dbReference>
<feature type="non-terminal residue" evidence="7">
    <location>
        <position position="1"/>
    </location>
</feature>
<evidence type="ECO:0000256" key="1">
    <source>
        <dbReference type="ARBA" id="ARBA00012513"/>
    </source>
</evidence>
<gene>
    <name evidence="7" type="ORF">EZS28_023932</name>
</gene>
<keyword evidence="4 7" id="KW-0418">Kinase</keyword>
<name>A0A5J4VDL8_9EUKA</name>